<evidence type="ECO:0000256" key="1">
    <source>
        <dbReference type="SAM" id="Phobius"/>
    </source>
</evidence>
<keyword evidence="3" id="KW-1185">Reference proteome</keyword>
<reference evidence="4" key="1">
    <citation type="submission" date="2025-08" db="UniProtKB">
        <authorList>
            <consortium name="RefSeq"/>
        </authorList>
    </citation>
    <scope>IDENTIFICATION</scope>
    <source>
        <tissue evidence="4">Seedling</tissue>
    </source>
</reference>
<keyword evidence="1" id="KW-0812">Transmembrane</keyword>
<evidence type="ECO:0000259" key="2">
    <source>
        <dbReference type="Pfam" id="PF21057"/>
    </source>
</evidence>
<keyword evidence="1" id="KW-0472">Membrane</keyword>
<proteinExistence type="predicted"/>
<feature type="domain" description="Hikeshi-like C-terminal" evidence="2">
    <location>
        <begin position="127"/>
        <end position="177"/>
    </location>
</feature>
<accession>A0ABM3ZUE2</accession>
<evidence type="ECO:0000313" key="3">
    <source>
        <dbReference type="Proteomes" id="UP001652623"/>
    </source>
</evidence>
<protein>
    <submittedName>
        <fullName evidence="4">Uncharacterized protein LOC107411071</fullName>
    </submittedName>
</protein>
<dbReference type="RefSeq" id="XP_060668095.1">
    <property type="nucleotide sequence ID" value="XM_060812112.1"/>
</dbReference>
<dbReference type="InterPro" id="IPR031318">
    <property type="entry name" value="OPI10"/>
</dbReference>
<dbReference type="Proteomes" id="UP001652623">
    <property type="component" value="Chromosome 10"/>
</dbReference>
<keyword evidence="1" id="KW-1133">Transmembrane helix</keyword>
<feature type="transmembrane region" description="Helical" evidence="1">
    <location>
        <begin position="7"/>
        <end position="27"/>
    </location>
</feature>
<gene>
    <name evidence="4" type="primary">LOC107411071</name>
</gene>
<dbReference type="PANTHER" id="PTHR12925:SF0">
    <property type="entry name" value="PROTEIN HIKESHI"/>
    <property type="match status" value="1"/>
</dbReference>
<dbReference type="Pfam" id="PF21057">
    <property type="entry name" value="Hikeshi-like_C"/>
    <property type="match status" value="1"/>
</dbReference>
<dbReference type="PANTHER" id="PTHR12925">
    <property type="entry name" value="HIKESHI FAMILY MEMBER"/>
    <property type="match status" value="1"/>
</dbReference>
<dbReference type="GeneID" id="107411071"/>
<sequence length="178" mass="20406">MTLKKNVGFFYFFFLLTYNGYLCHFVNEAYDQICEVCIFLINNFSLPADKAFTVYIPSLESPFLFSNVVAVSHPSAILCNNPDHPHPKPRGQFQLNTNVIPLLAKIEVSVEDLATLQSLDVVSSKKIERLAMKVGENMFNFIQSFCGVDWSKLVVLLDILDRWFKKFQEGAKCDPKYF</sequence>
<dbReference type="InterPro" id="IPR048364">
    <property type="entry name" value="Hikeshi-like_C"/>
</dbReference>
<evidence type="ECO:0000313" key="4">
    <source>
        <dbReference type="RefSeq" id="XP_060668095.1"/>
    </source>
</evidence>
<name>A0ABM3ZUE2_ZIZJJ</name>
<organism evidence="3 4">
    <name type="scientific">Ziziphus jujuba</name>
    <name type="common">Chinese jujube</name>
    <name type="synonym">Ziziphus sativa</name>
    <dbReference type="NCBI Taxonomy" id="326968"/>
    <lineage>
        <taxon>Eukaryota</taxon>
        <taxon>Viridiplantae</taxon>
        <taxon>Streptophyta</taxon>
        <taxon>Embryophyta</taxon>
        <taxon>Tracheophyta</taxon>
        <taxon>Spermatophyta</taxon>
        <taxon>Magnoliopsida</taxon>
        <taxon>eudicotyledons</taxon>
        <taxon>Gunneridae</taxon>
        <taxon>Pentapetalae</taxon>
        <taxon>rosids</taxon>
        <taxon>fabids</taxon>
        <taxon>Rosales</taxon>
        <taxon>Rhamnaceae</taxon>
        <taxon>Paliureae</taxon>
        <taxon>Ziziphus</taxon>
    </lineage>
</organism>